<organism evidence="3 4">
    <name type="scientific">Vibrio maritimus</name>
    <dbReference type="NCBI Taxonomy" id="990268"/>
    <lineage>
        <taxon>Bacteria</taxon>
        <taxon>Pseudomonadati</taxon>
        <taxon>Pseudomonadota</taxon>
        <taxon>Gammaproteobacteria</taxon>
        <taxon>Vibrionales</taxon>
        <taxon>Vibrionaceae</taxon>
        <taxon>Vibrio</taxon>
    </lineage>
</organism>
<dbReference type="GO" id="GO:0005737">
    <property type="term" value="C:cytoplasm"/>
    <property type="evidence" value="ECO:0007669"/>
    <property type="project" value="TreeGrafter"/>
</dbReference>
<accession>A0A090S0V6</accession>
<comment type="caution">
    <text evidence="3">The sequence shown here is derived from an EMBL/GenBank/DDBJ whole genome shotgun (WGS) entry which is preliminary data.</text>
</comment>
<evidence type="ECO:0000313" key="4">
    <source>
        <dbReference type="Proteomes" id="UP000029228"/>
    </source>
</evidence>
<dbReference type="STRING" id="990268.JCM19235_3415"/>
<dbReference type="PANTHER" id="PTHR43003">
    <property type="entry name" value="DNA-3-METHYLADENINE GLYCOSYLASE"/>
    <property type="match status" value="1"/>
</dbReference>
<dbReference type="GO" id="GO:0006307">
    <property type="term" value="P:DNA alkylation repair"/>
    <property type="evidence" value="ECO:0007669"/>
    <property type="project" value="TreeGrafter"/>
</dbReference>
<dbReference type="GO" id="GO:0032131">
    <property type="term" value="F:alkylated DNA binding"/>
    <property type="evidence" value="ECO:0007669"/>
    <property type="project" value="TreeGrafter"/>
</dbReference>
<evidence type="ECO:0000256" key="1">
    <source>
        <dbReference type="ARBA" id="ARBA00022763"/>
    </source>
</evidence>
<dbReference type="SUPFAM" id="SSF48150">
    <property type="entry name" value="DNA-glycosylase"/>
    <property type="match status" value="1"/>
</dbReference>
<dbReference type="GO" id="GO:0043916">
    <property type="term" value="F:DNA-7-methylguanine glycosylase activity"/>
    <property type="evidence" value="ECO:0007669"/>
    <property type="project" value="TreeGrafter"/>
</dbReference>
<keyword evidence="4" id="KW-1185">Reference proteome</keyword>
<dbReference type="EMBL" id="BBMR01000006">
    <property type="protein sequence ID" value="GAL20413.1"/>
    <property type="molecule type" value="Genomic_DNA"/>
</dbReference>
<dbReference type="GO" id="GO:0032993">
    <property type="term" value="C:protein-DNA complex"/>
    <property type="evidence" value="ECO:0007669"/>
    <property type="project" value="TreeGrafter"/>
</dbReference>
<evidence type="ECO:0000256" key="2">
    <source>
        <dbReference type="ARBA" id="ARBA00023204"/>
    </source>
</evidence>
<name>A0A090S0V6_9VIBR</name>
<sequence length="111" mass="12614">MSGQLVFPTPAVVSNADLSFLRMPQSRKETLARLANYLREHCHDSPNNWLALKGIGPWTVNYALMRGQSEPDLFLSSDLIVKKYLKTNELMSEEGVSPWGSYATLHCWSHY</sequence>
<keyword evidence="1" id="KW-0227">DNA damage</keyword>
<dbReference type="GO" id="GO:0006285">
    <property type="term" value="P:base-excision repair, AP site formation"/>
    <property type="evidence" value="ECO:0007669"/>
    <property type="project" value="TreeGrafter"/>
</dbReference>
<keyword evidence="2" id="KW-0234">DNA repair</keyword>
<dbReference type="Proteomes" id="UP000029228">
    <property type="component" value="Unassembled WGS sequence"/>
</dbReference>
<proteinExistence type="predicted"/>
<gene>
    <name evidence="3" type="ORF">JCM19235_3415</name>
</gene>
<dbReference type="PANTHER" id="PTHR43003:SF13">
    <property type="entry name" value="DNA-3-METHYLADENINE GLYCOSYLASE 2"/>
    <property type="match status" value="1"/>
</dbReference>
<dbReference type="GO" id="GO:0008725">
    <property type="term" value="F:DNA-3-methyladenine glycosylase activity"/>
    <property type="evidence" value="ECO:0007669"/>
    <property type="project" value="TreeGrafter"/>
</dbReference>
<reference evidence="3 4" key="1">
    <citation type="submission" date="2014-09" db="EMBL/GenBank/DDBJ databases">
        <title>Vibrio maritimus JCM 19235. (C45) whole genome shotgun sequence.</title>
        <authorList>
            <person name="Sawabe T."/>
            <person name="Meirelles P."/>
            <person name="Nakanishi M."/>
            <person name="Sayaka M."/>
            <person name="Hattori M."/>
            <person name="Ohkuma M."/>
        </authorList>
    </citation>
    <scope>NUCLEOTIDE SEQUENCE [LARGE SCALE GENOMIC DNA]</scope>
    <source>
        <strain evidence="4">JCM19235</strain>
    </source>
</reference>
<dbReference type="AlphaFoldDB" id="A0A090S0V6"/>
<protein>
    <submittedName>
        <fullName evidence="3">ADA regulatory protein</fullName>
    </submittedName>
</protein>
<dbReference type="InterPro" id="IPR011257">
    <property type="entry name" value="DNA_glycosylase"/>
</dbReference>
<dbReference type="InterPro" id="IPR051912">
    <property type="entry name" value="Alkylbase_DNA_Glycosylase/TA"/>
</dbReference>
<dbReference type="Gene3D" id="1.10.340.30">
    <property type="entry name" value="Hypothetical protein, domain 2"/>
    <property type="match status" value="1"/>
</dbReference>
<evidence type="ECO:0000313" key="3">
    <source>
        <dbReference type="EMBL" id="GAL20413.1"/>
    </source>
</evidence>